<reference evidence="16" key="1">
    <citation type="submission" date="2022-06" db="EMBL/GenBank/DDBJ databases">
        <authorList>
            <person name="Andreotti S."/>
            <person name="Wyler E."/>
        </authorList>
    </citation>
    <scope>NUCLEOTIDE SEQUENCE</scope>
</reference>
<feature type="domain" description="C2H2-type" evidence="14">
    <location>
        <begin position="431"/>
        <end position="458"/>
    </location>
</feature>
<dbReference type="Gene3D" id="6.10.140.140">
    <property type="match status" value="1"/>
</dbReference>
<dbReference type="FunFam" id="3.30.160.60:FF:001355">
    <property type="entry name" value="zinc finger protein 334"/>
    <property type="match status" value="1"/>
</dbReference>
<dbReference type="EMBL" id="CALSGD010000043">
    <property type="protein sequence ID" value="CAH6776771.1"/>
    <property type="molecule type" value="Genomic_DNA"/>
</dbReference>
<evidence type="ECO:0000256" key="9">
    <source>
        <dbReference type="ARBA" id="ARBA00023125"/>
    </source>
</evidence>
<accession>A0AAU9YQ16</accession>
<dbReference type="InterPro" id="IPR050589">
    <property type="entry name" value="Ikaros_C2H2-ZF"/>
</dbReference>
<feature type="region of interest" description="Disordered" evidence="13">
    <location>
        <begin position="232"/>
        <end position="262"/>
    </location>
</feature>
<dbReference type="InterPro" id="IPR013087">
    <property type="entry name" value="Znf_C2H2_type"/>
</dbReference>
<evidence type="ECO:0000313" key="17">
    <source>
        <dbReference type="Proteomes" id="UP001152836"/>
    </source>
</evidence>
<evidence type="ECO:0000256" key="6">
    <source>
        <dbReference type="ARBA" id="ARBA00022771"/>
    </source>
</evidence>
<dbReference type="SMART" id="SM00355">
    <property type="entry name" value="ZnF_C2H2"/>
    <property type="match status" value="14"/>
</dbReference>
<evidence type="ECO:0000256" key="12">
    <source>
        <dbReference type="PROSITE-ProRule" id="PRU00042"/>
    </source>
</evidence>
<dbReference type="FunFam" id="3.30.160.60:FF:002254">
    <property type="entry name" value="Zinc finger protein 540"/>
    <property type="match status" value="1"/>
</dbReference>
<comment type="similarity">
    <text evidence="3">Belongs to the krueppel C2H2-type zinc-finger protein family.</text>
</comment>
<feature type="domain" description="C2H2-type" evidence="14">
    <location>
        <begin position="682"/>
        <end position="706"/>
    </location>
</feature>
<dbReference type="SMART" id="SM00349">
    <property type="entry name" value="KRAB"/>
    <property type="match status" value="1"/>
</dbReference>
<sequence>MPTSQGSCLYPFLSSALQRLVSFKDLTVDFTREEWQCLGPAQRLLYRDVMLENYRNLISLGFHVSKPEVILKLEQGKEPWILEELPSQNHAGKCEDRAEDDDDTSEKNKRIQDKCLKQFLAFSNKTMPEKATLFEKTVALDINTISSEQMFHKYDPGGNGLRTKSEETVAKQNKAKTKVIAESDGCEMPLSPLHTKPDRSHSGTKWNRCDEVRTVRSRREDLCQDQNIQFLSQPSEHNKGGKPVLQKSASSAGTEEHAQRKRNECAECRKTFSKRSTLIVHQRIHTGERPYACSYCRKTFRIKASLTRHQRIHTGERPYKCKECGKAFIDKSALIVHQRIHGGEKAYECNECGKTFFRKSALAEHFRSHTGEKPYKCKECGNAFGKKSYLIVHQRTHQGEKPNECKECGKTFFCLSALTAHQRIHTGEKPYECSECEKAFFCQSALNVHLRSHTGEKPYKCRQCGKFLCTKSALVAHQVIHRGKRAFECNECGKLFYLKTTLSIHQRTHAGEKPGVLSKWGQEPTAKSNCSEQKKVDTKENHYEWPEHKCTVHKRSRHFAHSRTIWERPYECPECGRTYCRKSALRHHQMTHTGERPYECKECGKTFCQKVSFVEHQRTHTGEKPHKCKQCGKSFRHKSAFTVHKRIHTGEKPYLCNECGKSYRRLWTLTEHQKIHTGEKPYECNTCKKTFRHKSNFLLHQNTHKK</sequence>
<dbReference type="GO" id="GO:0000978">
    <property type="term" value="F:RNA polymerase II cis-regulatory region sequence-specific DNA binding"/>
    <property type="evidence" value="ECO:0007669"/>
    <property type="project" value="TreeGrafter"/>
</dbReference>
<feature type="domain" description="C2H2-type" evidence="14">
    <location>
        <begin position="598"/>
        <end position="625"/>
    </location>
</feature>
<dbReference type="Gene3D" id="3.30.160.60">
    <property type="entry name" value="Classic Zinc Finger"/>
    <property type="match status" value="14"/>
</dbReference>
<evidence type="ECO:0000256" key="1">
    <source>
        <dbReference type="ARBA" id="ARBA00003767"/>
    </source>
</evidence>
<comment type="caution">
    <text evidence="16">The sequence shown here is derived from an EMBL/GenBank/DDBJ whole genome shotgun (WGS) entry which is preliminary data.</text>
</comment>
<dbReference type="FunFam" id="3.30.160.60:FF:000052">
    <property type="entry name" value="zinc finger protein 546 isoform X1"/>
    <property type="match status" value="1"/>
</dbReference>
<dbReference type="PANTHER" id="PTHR24404">
    <property type="entry name" value="ZINC FINGER PROTEIN"/>
    <property type="match status" value="1"/>
</dbReference>
<dbReference type="FunFam" id="3.30.160.60:FF:003131">
    <property type="entry name" value="Uncharacterized protein"/>
    <property type="match status" value="1"/>
</dbReference>
<keyword evidence="8" id="KW-0805">Transcription regulation</keyword>
<dbReference type="GO" id="GO:0008270">
    <property type="term" value="F:zinc ion binding"/>
    <property type="evidence" value="ECO:0007669"/>
    <property type="project" value="UniProtKB-KW"/>
</dbReference>
<dbReference type="FunFam" id="3.30.160.60:FF:001462">
    <property type="entry name" value="Zinc finger protein 502, isoform CRA_a"/>
    <property type="match status" value="1"/>
</dbReference>
<evidence type="ECO:0000256" key="11">
    <source>
        <dbReference type="ARBA" id="ARBA00023242"/>
    </source>
</evidence>
<dbReference type="Pfam" id="PF01352">
    <property type="entry name" value="KRAB"/>
    <property type="match status" value="1"/>
</dbReference>
<feature type="domain" description="C2H2-type" evidence="14">
    <location>
        <begin position="570"/>
        <end position="597"/>
    </location>
</feature>
<evidence type="ECO:0000256" key="4">
    <source>
        <dbReference type="ARBA" id="ARBA00022723"/>
    </source>
</evidence>
<dbReference type="Pfam" id="PF00096">
    <property type="entry name" value="zf-C2H2"/>
    <property type="match status" value="13"/>
</dbReference>
<evidence type="ECO:0000259" key="14">
    <source>
        <dbReference type="PROSITE" id="PS50157"/>
    </source>
</evidence>
<proteinExistence type="inferred from homology"/>
<dbReference type="GO" id="GO:0006357">
    <property type="term" value="P:regulation of transcription by RNA polymerase II"/>
    <property type="evidence" value="ECO:0007669"/>
    <property type="project" value="TreeGrafter"/>
</dbReference>
<feature type="domain" description="C2H2-type" evidence="14">
    <location>
        <begin position="403"/>
        <end position="430"/>
    </location>
</feature>
<feature type="domain" description="C2H2-type" evidence="14">
    <location>
        <begin position="347"/>
        <end position="374"/>
    </location>
</feature>
<dbReference type="PROSITE" id="PS50805">
    <property type="entry name" value="KRAB"/>
    <property type="match status" value="1"/>
</dbReference>
<feature type="domain" description="C2H2-type" evidence="14">
    <location>
        <begin position="459"/>
        <end position="486"/>
    </location>
</feature>
<evidence type="ECO:0000256" key="2">
    <source>
        <dbReference type="ARBA" id="ARBA00004123"/>
    </source>
</evidence>
<evidence type="ECO:0000256" key="13">
    <source>
        <dbReference type="SAM" id="MobiDB-lite"/>
    </source>
</evidence>
<feature type="domain" description="C2H2-type" evidence="14">
    <location>
        <begin position="319"/>
        <end position="346"/>
    </location>
</feature>
<dbReference type="FunFam" id="3.30.160.60:FF:000060">
    <property type="entry name" value="zinc finger protein 436"/>
    <property type="match status" value="2"/>
</dbReference>
<name>A0AAU9YQ16_PHORO</name>
<dbReference type="AlphaFoldDB" id="A0AAU9YQ16"/>
<dbReference type="InterPro" id="IPR001909">
    <property type="entry name" value="KRAB"/>
</dbReference>
<keyword evidence="17" id="KW-1185">Reference proteome</keyword>
<dbReference type="InterPro" id="IPR036051">
    <property type="entry name" value="KRAB_dom_sf"/>
</dbReference>
<dbReference type="PROSITE" id="PS00028">
    <property type="entry name" value="ZINC_FINGER_C2H2_1"/>
    <property type="match status" value="14"/>
</dbReference>
<keyword evidence="6 12" id="KW-0863">Zinc-finger</keyword>
<dbReference type="CDD" id="cd07765">
    <property type="entry name" value="KRAB_A-box"/>
    <property type="match status" value="1"/>
</dbReference>
<dbReference type="Proteomes" id="UP001152836">
    <property type="component" value="Unassembled WGS sequence"/>
</dbReference>
<evidence type="ECO:0000256" key="7">
    <source>
        <dbReference type="ARBA" id="ARBA00022833"/>
    </source>
</evidence>
<evidence type="ECO:0000259" key="15">
    <source>
        <dbReference type="PROSITE" id="PS50805"/>
    </source>
</evidence>
<dbReference type="PROSITE" id="PS50157">
    <property type="entry name" value="ZINC_FINGER_C2H2_2"/>
    <property type="match status" value="14"/>
</dbReference>
<dbReference type="FunFam" id="3.30.160.60:FF:000187">
    <property type="entry name" value="zinc finger protein 37 homolog"/>
    <property type="match status" value="1"/>
</dbReference>
<feature type="domain" description="C2H2-type" evidence="14">
    <location>
        <begin position="291"/>
        <end position="318"/>
    </location>
</feature>
<keyword evidence="7" id="KW-0862">Zinc</keyword>
<dbReference type="InterPro" id="IPR036236">
    <property type="entry name" value="Znf_C2H2_sf"/>
</dbReference>
<comment type="function">
    <text evidence="1">May be involved in transcriptional regulation.</text>
</comment>
<dbReference type="FunFam" id="3.30.160.60:FF:000128">
    <property type="entry name" value="zinc finger protein 268 isoform X1"/>
    <property type="match status" value="1"/>
</dbReference>
<feature type="domain" description="KRAB" evidence="15">
    <location>
        <begin position="21"/>
        <end position="92"/>
    </location>
</feature>
<feature type="region of interest" description="Disordered" evidence="13">
    <location>
        <begin position="186"/>
        <end position="205"/>
    </location>
</feature>
<feature type="domain" description="C2H2-type" evidence="14">
    <location>
        <begin position="654"/>
        <end position="681"/>
    </location>
</feature>
<evidence type="ECO:0000256" key="3">
    <source>
        <dbReference type="ARBA" id="ARBA00006991"/>
    </source>
</evidence>
<evidence type="ECO:0000256" key="8">
    <source>
        <dbReference type="ARBA" id="ARBA00023015"/>
    </source>
</evidence>
<dbReference type="Pfam" id="PF13912">
    <property type="entry name" value="zf-C2H2_6"/>
    <property type="match status" value="1"/>
</dbReference>
<evidence type="ECO:0000313" key="16">
    <source>
        <dbReference type="EMBL" id="CAH6776771.1"/>
    </source>
</evidence>
<keyword evidence="11" id="KW-0539">Nucleus</keyword>
<dbReference type="FunFam" id="3.30.160.60:FF:002331">
    <property type="entry name" value="Zinc finger protein 672"/>
    <property type="match status" value="1"/>
</dbReference>
<keyword evidence="10" id="KW-0804">Transcription</keyword>
<dbReference type="FunFam" id="3.30.160.60:FF:000902">
    <property type="entry name" value="Zinc finger protein 445"/>
    <property type="match status" value="1"/>
</dbReference>
<dbReference type="FunFam" id="3.30.160.60:FF:002343">
    <property type="entry name" value="Zinc finger protein 33A"/>
    <property type="match status" value="3"/>
</dbReference>
<feature type="domain" description="C2H2-type" evidence="14">
    <location>
        <begin position="626"/>
        <end position="653"/>
    </location>
</feature>
<evidence type="ECO:0000256" key="10">
    <source>
        <dbReference type="ARBA" id="ARBA00023163"/>
    </source>
</evidence>
<keyword evidence="5" id="KW-0677">Repeat</keyword>
<feature type="domain" description="C2H2-type" evidence="14">
    <location>
        <begin position="263"/>
        <end position="290"/>
    </location>
</feature>
<evidence type="ECO:0000256" key="5">
    <source>
        <dbReference type="ARBA" id="ARBA00022737"/>
    </source>
</evidence>
<keyword evidence="4" id="KW-0479">Metal-binding</keyword>
<dbReference type="GO" id="GO:0005634">
    <property type="term" value="C:nucleus"/>
    <property type="evidence" value="ECO:0007669"/>
    <property type="project" value="UniProtKB-SubCell"/>
</dbReference>
<feature type="compositionally biased region" description="Basic and acidic residues" evidence="13">
    <location>
        <begin position="195"/>
        <end position="205"/>
    </location>
</feature>
<organism evidence="16 17">
    <name type="scientific">Phodopus roborovskii</name>
    <name type="common">Roborovski's desert hamster</name>
    <name type="synonym">Cricetulus roborovskii</name>
    <dbReference type="NCBI Taxonomy" id="109678"/>
    <lineage>
        <taxon>Eukaryota</taxon>
        <taxon>Metazoa</taxon>
        <taxon>Chordata</taxon>
        <taxon>Craniata</taxon>
        <taxon>Vertebrata</taxon>
        <taxon>Euteleostomi</taxon>
        <taxon>Mammalia</taxon>
        <taxon>Eutheria</taxon>
        <taxon>Euarchontoglires</taxon>
        <taxon>Glires</taxon>
        <taxon>Rodentia</taxon>
        <taxon>Myomorpha</taxon>
        <taxon>Muroidea</taxon>
        <taxon>Cricetidae</taxon>
        <taxon>Cricetinae</taxon>
        <taxon>Phodopus</taxon>
    </lineage>
</organism>
<dbReference type="SUPFAM" id="SSF109640">
    <property type="entry name" value="KRAB domain (Kruppel-associated box)"/>
    <property type="match status" value="1"/>
</dbReference>
<gene>
    <name evidence="16" type="primary">Zfp334</name>
    <name evidence="16" type="ORF">PHOROB_LOCUS789</name>
</gene>
<feature type="domain" description="C2H2-type" evidence="14">
    <location>
        <begin position="375"/>
        <end position="402"/>
    </location>
</feature>
<dbReference type="PANTHER" id="PTHR24404:SF100">
    <property type="entry name" value="ZINC FINGER PROTEIN 501"/>
    <property type="match status" value="1"/>
</dbReference>
<dbReference type="GO" id="GO:0003700">
    <property type="term" value="F:DNA-binding transcription factor activity"/>
    <property type="evidence" value="ECO:0007669"/>
    <property type="project" value="TreeGrafter"/>
</dbReference>
<comment type="subcellular location">
    <subcellularLocation>
        <location evidence="2">Nucleus</location>
    </subcellularLocation>
</comment>
<feature type="domain" description="C2H2-type" evidence="14">
    <location>
        <begin position="487"/>
        <end position="514"/>
    </location>
</feature>
<protein>
    <submittedName>
        <fullName evidence="16">Zfp334 protein</fullName>
    </submittedName>
</protein>
<dbReference type="SUPFAM" id="SSF57667">
    <property type="entry name" value="beta-beta-alpha zinc fingers"/>
    <property type="match status" value="8"/>
</dbReference>
<keyword evidence="9" id="KW-0238">DNA-binding</keyword>